<dbReference type="InterPro" id="IPR013154">
    <property type="entry name" value="ADH-like_N"/>
</dbReference>
<keyword evidence="2" id="KW-0560">Oxidoreductase</keyword>
<organism evidence="4 5">
    <name type="scientific">Amycolatopsis thermophila</name>
    <dbReference type="NCBI Taxonomy" id="206084"/>
    <lineage>
        <taxon>Bacteria</taxon>
        <taxon>Bacillati</taxon>
        <taxon>Actinomycetota</taxon>
        <taxon>Actinomycetes</taxon>
        <taxon>Pseudonocardiales</taxon>
        <taxon>Pseudonocardiaceae</taxon>
        <taxon>Amycolatopsis</taxon>
    </lineage>
</organism>
<keyword evidence="5" id="KW-1185">Reference proteome</keyword>
<evidence type="ECO:0000256" key="1">
    <source>
        <dbReference type="ARBA" id="ARBA00022857"/>
    </source>
</evidence>
<evidence type="ECO:0000259" key="3">
    <source>
        <dbReference type="SMART" id="SM00829"/>
    </source>
</evidence>
<protein>
    <submittedName>
        <fullName evidence="4">NADPH:quinone reductase-like Zn-dependent oxidoreductase</fullName>
    </submittedName>
</protein>
<dbReference type="InterPro" id="IPR020843">
    <property type="entry name" value="ER"/>
</dbReference>
<dbReference type="InterPro" id="IPR036291">
    <property type="entry name" value="NAD(P)-bd_dom_sf"/>
</dbReference>
<dbReference type="RefSeq" id="WP_306989789.1">
    <property type="nucleotide sequence ID" value="NZ_JAUSUT010000001.1"/>
</dbReference>
<reference evidence="4 5" key="1">
    <citation type="submission" date="2023-07" db="EMBL/GenBank/DDBJ databases">
        <title>Sequencing the genomes of 1000 actinobacteria strains.</title>
        <authorList>
            <person name="Klenk H.-P."/>
        </authorList>
    </citation>
    <scope>NUCLEOTIDE SEQUENCE [LARGE SCALE GENOMIC DNA]</scope>
    <source>
        <strain evidence="4 5">DSM 45805</strain>
    </source>
</reference>
<proteinExistence type="predicted"/>
<evidence type="ECO:0000256" key="2">
    <source>
        <dbReference type="ARBA" id="ARBA00023002"/>
    </source>
</evidence>
<dbReference type="SMART" id="SM00829">
    <property type="entry name" value="PKS_ER"/>
    <property type="match status" value="1"/>
</dbReference>
<dbReference type="SUPFAM" id="SSF50129">
    <property type="entry name" value="GroES-like"/>
    <property type="match status" value="1"/>
</dbReference>
<gene>
    <name evidence="4" type="ORF">FB470_001477</name>
</gene>
<sequence length="284" mass="29737">MKAVDVRALGGPEVLEVVAAPRPVPGPGEVLVRVHAVGVNPADWKLRRGLVDGLGFEPPFRLGLDFSGVVEETGEEVFGLVLSRWGAYAEYVAVPRDTLAPKPASLDHVDAAALPTAVLTASQALADLRAGQRVLIHAAAGGVGHVAVQIARARGAYVIGTARAANHEFLRSLGADELIDHTAVDFTAVVSDVDLVCDLVGGAYGARSLEVLKPDGVLIDAQGNDAAGDPRYRRFFVQPSAAELVRAVAGVRVHVSQVLPLEEAAKAHELSESGRVRGKIVLTV</sequence>
<dbReference type="InterPro" id="IPR011032">
    <property type="entry name" value="GroES-like_sf"/>
</dbReference>
<dbReference type="PROSITE" id="PS01162">
    <property type="entry name" value="QOR_ZETA_CRYSTAL"/>
    <property type="match status" value="1"/>
</dbReference>
<dbReference type="Gene3D" id="3.40.50.720">
    <property type="entry name" value="NAD(P)-binding Rossmann-like Domain"/>
    <property type="match status" value="1"/>
</dbReference>
<evidence type="ECO:0000313" key="4">
    <source>
        <dbReference type="EMBL" id="MDQ0377483.1"/>
    </source>
</evidence>
<comment type="caution">
    <text evidence="4">The sequence shown here is derived from an EMBL/GenBank/DDBJ whole genome shotgun (WGS) entry which is preliminary data.</text>
</comment>
<dbReference type="InterPro" id="IPR002364">
    <property type="entry name" value="Quin_OxRdtase/zeta-crystal_CS"/>
</dbReference>
<dbReference type="Proteomes" id="UP001229651">
    <property type="component" value="Unassembled WGS sequence"/>
</dbReference>
<name>A0ABU0EQX5_9PSEU</name>
<feature type="domain" description="Enoyl reductase (ER)" evidence="3">
    <location>
        <begin position="10"/>
        <end position="282"/>
    </location>
</feature>
<dbReference type="Gene3D" id="3.90.180.10">
    <property type="entry name" value="Medium-chain alcohol dehydrogenases, catalytic domain"/>
    <property type="match status" value="1"/>
</dbReference>
<dbReference type="Pfam" id="PF13602">
    <property type="entry name" value="ADH_zinc_N_2"/>
    <property type="match status" value="1"/>
</dbReference>
<dbReference type="Pfam" id="PF08240">
    <property type="entry name" value="ADH_N"/>
    <property type="match status" value="1"/>
</dbReference>
<dbReference type="PANTHER" id="PTHR48106">
    <property type="entry name" value="QUINONE OXIDOREDUCTASE PIG3-RELATED"/>
    <property type="match status" value="1"/>
</dbReference>
<evidence type="ECO:0000313" key="5">
    <source>
        <dbReference type="Proteomes" id="UP001229651"/>
    </source>
</evidence>
<dbReference type="CDD" id="cd05289">
    <property type="entry name" value="MDR_like_2"/>
    <property type="match status" value="1"/>
</dbReference>
<dbReference type="PANTHER" id="PTHR48106:SF18">
    <property type="entry name" value="QUINONE OXIDOREDUCTASE PIG3"/>
    <property type="match status" value="1"/>
</dbReference>
<keyword evidence="1" id="KW-0521">NADP</keyword>
<dbReference type="EMBL" id="JAUSUT010000001">
    <property type="protein sequence ID" value="MDQ0377483.1"/>
    <property type="molecule type" value="Genomic_DNA"/>
</dbReference>
<dbReference type="SUPFAM" id="SSF51735">
    <property type="entry name" value="NAD(P)-binding Rossmann-fold domains"/>
    <property type="match status" value="1"/>
</dbReference>
<accession>A0ABU0EQX5</accession>